<comment type="catalytic activity">
    <reaction evidence="1 13">
        <text>4 hydroquinone + O2 = 4 benzosemiquinone + 2 H2O</text>
        <dbReference type="Rhea" id="RHEA:11276"/>
        <dbReference type="ChEBI" id="CHEBI:15377"/>
        <dbReference type="ChEBI" id="CHEBI:15379"/>
        <dbReference type="ChEBI" id="CHEBI:17594"/>
        <dbReference type="ChEBI" id="CHEBI:17977"/>
        <dbReference type="EC" id="1.10.3.2"/>
    </reaction>
</comment>
<evidence type="ECO:0000256" key="9">
    <source>
        <dbReference type="ARBA" id="ARBA00023002"/>
    </source>
</evidence>
<keyword evidence="18" id="KW-1185">Reference proteome</keyword>
<evidence type="ECO:0000256" key="6">
    <source>
        <dbReference type="ARBA" id="ARBA00022525"/>
    </source>
</evidence>
<dbReference type="EMBL" id="BMAC01000122">
    <property type="protein sequence ID" value="GFP86269.1"/>
    <property type="molecule type" value="Genomic_DNA"/>
</dbReference>
<evidence type="ECO:0000256" key="8">
    <source>
        <dbReference type="ARBA" id="ARBA00022737"/>
    </source>
</evidence>
<dbReference type="InterPro" id="IPR011707">
    <property type="entry name" value="Cu-oxidase-like_N"/>
</dbReference>
<evidence type="ECO:0000313" key="18">
    <source>
        <dbReference type="Proteomes" id="UP000653305"/>
    </source>
</evidence>
<dbReference type="PANTHER" id="PTHR11709:SF9">
    <property type="entry name" value="LACCASE-7"/>
    <property type="match status" value="1"/>
</dbReference>
<name>A0A830BLE5_9LAMI</name>
<organism evidence="17 18">
    <name type="scientific">Phtheirospermum japonicum</name>
    <dbReference type="NCBI Taxonomy" id="374723"/>
    <lineage>
        <taxon>Eukaryota</taxon>
        <taxon>Viridiplantae</taxon>
        <taxon>Streptophyta</taxon>
        <taxon>Embryophyta</taxon>
        <taxon>Tracheophyta</taxon>
        <taxon>Spermatophyta</taxon>
        <taxon>Magnoliopsida</taxon>
        <taxon>eudicotyledons</taxon>
        <taxon>Gunneridae</taxon>
        <taxon>Pentapetalae</taxon>
        <taxon>asterids</taxon>
        <taxon>lamiids</taxon>
        <taxon>Lamiales</taxon>
        <taxon>Orobanchaceae</taxon>
        <taxon>Orobanchaceae incertae sedis</taxon>
        <taxon>Phtheirospermum</taxon>
    </lineage>
</organism>
<dbReference type="InterPro" id="IPR017761">
    <property type="entry name" value="Laccase"/>
</dbReference>
<keyword evidence="8 13" id="KW-0677">Repeat</keyword>
<keyword evidence="6 13" id="KW-0964">Secreted</keyword>
<dbReference type="NCBIfam" id="TIGR03389">
    <property type="entry name" value="laccase"/>
    <property type="match status" value="1"/>
</dbReference>
<dbReference type="InterPro" id="IPR045087">
    <property type="entry name" value="Cu-oxidase_fam"/>
</dbReference>
<comment type="similarity">
    <text evidence="3 13">Belongs to the multicopper oxidase family.</text>
</comment>
<keyword evidence="7 13" id="KW-0479">Metal-binding</keyword>
<evidence type="ECO:0000256" key="5">
    <source>
        <dbReference type="ARBA" id="ARBA00022523"/>
    </source>
</evidence>
<dbReference type="PROSITE" id="PS00080">
    <property type="entry name" value="MULTICOPPER_OXIDASE2"/>
    <property type="match status" value="1"/>
</dbReference>
<evidence type="ECO:0000256" key="7">
    <source>
        <dbReference type="ARBA" id="ARBA00022723"/>
    </source>
</evidence>
<dbReference type="FunFam" id="2.60.40.420:FF:000049">
    <property type="entry name" value="Laccase"/>
    <property type="match status" value="1"/>
</dbReference>
<dbReference type="InterPro" id="IPR002355">
    <property type="entry name" value="Cu_oxidase_Cu_BS"/>
</dbReference>
<dbReference type="OrthoDB" id="2121828at2759"/>
<evidence type="ECO:0000256" key="4">
    <source>
        <dbReference type="ARBA" id="ARBA00012297"/>
    </source>
</evidence>
<keyword evidence="5 13" id="KW-0052">Apoplast</keyword>
<dbReference type="Gene3D" id="2.60.40.420">
    <property type="entry name" value="Cupredoxins - blue copper proteins"/>
    <property type="match status" value="3"/>
</dbReference>
<comment type="function">
    <text evidence="13">Lignin degradation and detoxification of lignin-derived products.</text>
</comment>
<keyword evidence="10 13" id="KW-0186">Copper</keyword>
<dbReference type="GO" id="GO:0052716">
    <property type="term" value="F:hydroquinone:oxygen oxidoreductase activity"/>
    <property type="evidence" value="ECO:0007669"/>
    <property type="project" value="UniProtKB-EC"/>
</dbReference>
<dbReference type="GO" id="GO:0046274">
    <property type="term" value="P:lignin catabolic process"/>
    <property type="evidence" value="ECO:0007669"/>
    <property type="project" value="UniProtKB-KW"/>
</dbReference>
<dbReference type="CDD" id="cd13875">
    <property type="entry name" value="CuRO_2_LCC_plant"/>
    <property type="match status" value="1"/>
</dbReference>
<dbReference type="PANTHER" id="PTHR11709">
    <property type="entry name" value="MULTI-COPPER OXIDASE"/>
    <property type="match status" value="1"/>
</dbReference>
<feature type="domain" description="Plastocyanin-like" evidence="14">
    <location>
        <begin position="84"/>
        <end position="235"/>
    </location>
</feature>
<dbReference type="InterPro" id="IPR008972">
    <property type="entry name" value="Cupredoxin"/>
</dbReference>
<comment type="caution">
    <text evidence="17">The sequence shown here is derived from an EMBL/GenBank/DDBJ whole genome shotgun (WGS) entry which is preliminary data.</text>
</comment>
<comment type="subcellular location">
    <subcellularLocation>
        <location evidence="2 13">Secreted</location>
        <location evidence="2 13">Extracellular space</location>
        <location evidence="2 13">Apoplast</location>
    </subcellularLocation>
</comment>
<dbReference type="PROSITE" id="PS00079">
    <property type="entry name" value="MULTICOPPER_OXIDASE1"/>
    <property type="match status" value="1"/>
</dbReference>
<dbReference type="Proteomes" id="UP000653305">
    <property type="component" value="Unassembled WGS sequence"/>
</dbReference>
<dbReference type="InterPro" id="IPR034285">
    <property type="entry name" value="CuRO_2_LCC"/>
</dbReference>
<evidence type="ECO:0000256" key="2">
    <source>
        <dbReference type="ARBA" id="ARBA00004271"/>
    </source>
</evidence>
<accession>A0A830BLE5</accession>
<dbReference type="Pfam" id="PF07732">
    <property type="entry name" value="Cu-oxidase_3"/>
    <property type="match status" value="1"/>
</dbReference>
<dbReference type="EC" id="1.10.3.2" evidence="4 13"/>
<proteinExistence type="inferred from homology"/>
<dbReference type="InterPro" id="IPR011706">
    <property type="entry name" value="Cu-oxidase_C"/>
</dbReference>
<evidence type="ECO:0000256" key="10">
    <source>
        <dbReference type="ARBA" id="ARBA00023008"/>
    </source>
</evidence>
<comment type="cofactor">
    <cofactor evidence="13">
        <name>Cu cation</name>
        <dbReference type="ChEBI" id="CHEBI:23378"/>
    </cofactor>
    <text evidence="13">Binds 4 Cu cations per monomer.</text>
</comment>
<dbReference type="Pfam" id="PF07731">
    <property type="entry name" value="Cu-oxidase_2"/>
    <property type="match status" value="1"/>
</dbReference>
<evidence type="ECO:0000256" key="12">
    <source>
        <dbReference type="ARBA" id="ARBA00023185"/>
    </source>
</evidence>
<feature type="domain" description="Plastocyanin-like" evidence="15">
    <location>
        <begin position="342"/>
        <end position="478"/>
    </location>
</feature>
<evidence type="ECO:0000313" key="17">
    <source>
        <dbReference type="EMBL" id="GFP86269.1"/>
    </source>
</evidence>
<evidence type="ECO:0000256" key="3">
    <source>
        <dbReference type="ARBA" id="ARBA00010609"/>
    </source>
</evidence>
<sequence length="495" mass="54433">MSPPKNTGHGVFQLLSGWADGPEFATQCPIRPGQSYTYKFTITRQEGTLWWHAHVQWLRATVYGALIIRPRSGQLYPFPKPHREIPILLGEWWNANVIDVENQALATGVAPNLSDAYTINGRPGDLYPCSANNTYKLTVVQGKTYLLRIINAALNNQLFFKIANHKLTVVAVDASYTNPYVTDVVVVAPGQTTDVLLAADQSPAQYYMAANAYASAAGVPFDNTTTTGILVYNGSTSSRPIMPALPAFNDTPTAHRFFSNLTGLVTSPFWIPVPRQVDEHMFVTVGLGLTACDTPGNSSSCQGPFGQKLAASMNNESFQLPTRLSMLEAFFRNIGGVYTTDFPNNPPLTFDFTNANNTVNRALLMTTKSTKVKKVKFNSTVEIVMQNTALLGIENHPIHLHGFNFYVLAQGFGNYNATVDSKKFNFKNPQERNTIAVPVGGWAVIRFRANNPGVWLMHCHLDVHLPWGLATAFVVENGPTPSTRLPPPPPDFPKC</sequence>
<dbReference type="GO" id="GO:0005507">
    <property type="term" value="F:copper ion binding"/>
    <property type="evidence" value="ECO:0007669"/>
    <property type="project" value="InterPro"/>
</dbReference>
<dbReference type="InterPro" id="IPR033138">
    <property type="entry name" value="Cu_oxidase_CS"/>
</dbReference>
<dbReference type="Pfam" id="PF00394">
    <property type="entry name" value="Cu-oxidase"/>
    <property type="match status" value="1"/>
</dbReference>
<feature type="domain" description="Plastocyanin-like" evidence="16">
    <location>
        <begin position="9"/>
        <end position="72"/>
    </location>
</feature>
<dbReference type="SUPFAM" id="SSF49503">
    <property type="entry name" value="Cupredoxins"/>
    <property type="match status" value="3"/>
</dbReference>
<evidence type="ECO:0000259" key="16">
    <source>
        <dbReference type="Pfam" id="PF07732"/>
    </source>
</evidence>
<dbReference type="GO" id="GO:0048046">
    <property type="term" value="C:apoplast"/>
    <property type="evidence" value="ECO:0007669"/>
    <property type="project" value="UniProtKB-SubCell"/>
</dbReference>
<keyword evidence="11" id="KW-0325">Glycoprotein</keyword>
<gene>
    <name evidence="17" type="ORF">PHJA_000770700</name>
</gene>
<keyword evidence="9 13" id="KW-0560">Oxidoreductase</keyword>
<keyword evidence="12 13" id="KW-0439">Lignin degradation</keyword>
<dbReference type="InterPro" id="IPR001117">
    <property type="entry name" value="Cu-oxidase_2nd"/>
</dbReference>
<dbReference type="AlphaFoldDB" id="A0A830BLE5"/>
<evidence type="ECO:0000259" key="15">
    <source>
        <dbReference type="Pfam" id="PF07731"/>
    </source>
</evidence>
<evidence type="ECO:0000256" key="11">
    <source>
        <dbReference type="ARBA" id="ARBA00023180"/>
    </source>
</evidence>
<protein>
    <recommendedName>
        <fullName evidence="4 13">Laccase</fullName>
        <ecNumber evidence="4 13">1.10.3.2</ecNumber>
    </recommendedName>
    <alternativeName>
        <fullName evidence="13">Benzenediol:oxygen oxidoreductase</fullName>
    </alternativeName>
    <alternativeName>
        <fullName evidence="13">Diphenol oxidase</fullName>
    </alternativeName>
    <alternativeName>
        <fullName evidence="13">Urishiol oxidase</fullName>
    </alternativeName>
</protein>
<reference evidence="17" key="1">
    <citation type="submission" date="2020-07" db="EMBL/GenBank/DDBJ databases">
        <title>Ethylene signaling mediates host invasion by parasitic plants.</title>
        <authorList>
            <person name="Yoshida S."/>
        </authorList>
    </citation>
    <scope>NUCLEOTIDE SEQUENCE</scope>
    <source>
        <strain evidence="17">Okayama</strain>
    </source>
</reference>
<evidence type="ECO:0000259" key="14">
    <source>
        <dbReference type="Pfam" id="PF00394"/>
    </source>
</evidence>
<evidence type="ECO:0000256" key="13">
    <source>
        <dbReference type="RuleBase" id="RU361119"/>
    </source>
</evidence>
<evidence type="ECO:0000256" key="1">
    <source>
        <dbReference type="ARBA" id="ARBA00000349"/>
    </source>
</evidence>